<dbReference type="PANTHER" id="PTHR42840:SF5">
    <property type="entry name" value="NAD(P)-BINDING ROSSMANN-FOLD SUPERFAMILY PROTEIN"/>
    <property type="match status" value="1"/>
</dbReference>
<reference evidence="3" key="1">
    <citation type="journal article" date="2020" name="Stud. Mycol.">
        <title>101 Dothideomycetes genomes: a test case for predicting lifestyles and emergence of pathogens.</title>
        <authorList>
            <person name="Haridas S."/>
            <person name="Albert R."/>
            <person name="Binder M."/>
            <person name="Bloem J."/>
            <person name="Labutti K."/>
            <person name="Salamov A."/>
            <person name="Andreopoulos B."/>
            <person name="Baker S."/>
            <person name="Barry K."/>
            <person name="Bills G."/>
            <person name="Bluhm B."/>
            <person name="Cannon C."/>
            <person name="Castanera R."/>
            <person name="Culley D."/>
            <person name="Daum C."/>
            <person name="Ezra D."/>
            <person name="Gonzalez J."/>
            <person name="Henrissat B."/>
            <person name="Kuo A."/>
            <person name="Liang C."/>
            <person name="Lipzen A."/>
            <person name="Lutzoni F."/>
            <person name="Magnuson J."/>
            <person name="Mondo S."/>
            <person name="Nolan M."/>
            <person name="Ohm R."/>
            <person name="Pangilinan J."/>
            <person name="Park H.-J."/>
            <person name="Ramirez L."/>
            <person name="Alfaro M."/>
            <person name="Sun H."/>
            <person name="Tritt A."/>
            <person name="Yoshinaga Y."/>
            <person name="Zwiers L.-H."/>
            <person name="Turgeon B."/>
            <person name="Goodwin S."/>
            <person name="Spatafora J."/>
            <person name="Crous P."/>
            <person name="Grigoriev I."/>
        </authorList>
    </citation>
    <scope>NUCLEOTIDE SEQUENCE</scope>
    <source>
        <strain evidence="3">CBS 627.86</strain>
    </source>
</reference>
<evidence type="ECO:0000259" key="2">
    <source>
        <dbReference type="Pfam" id="PF02894"/>
    </source>
</evidence>
<evidence type="ECO:0000313" key="3">
    <source>
        <dbReference type="EMBL" id="KAF2111443.1"/>
    </source>
</evidence>
<gene>
    <name evidence="3" type="ORF">BDV96DRAFT_614757</name>
</gene>
<dbReference type="EMBL" id="ML977334">
    <property type="protein sequence ID" value="KAF2111443.1"/>
    <property type="molecule type" value="Genomic_DNA"/>
</dbReference>
<organism evidence="3 4">
    <name type="scientific">Lophiotrema nucula</name>
    <dbReference type="NCBI Taxonomy" id="690887"/>
    <lineage>
        <taxon>Eukaryota</taxon>
        <taxon>Fungi</taxon>
        <taxon>Dikarya</taxon>
        <taxon>Ascomycota</taxon>
        <taxon>Pezizomycotina</taxon>
        <taxon>Dothideomycetes</taxon>
        <taxon>Pleosporomycetidae</taxon>
        <taxon>Pleosporales</taxon>
        <taxon>Lophiotremataceae</taxon>
        <taxon>Lophiotrema</taxon>
    </lineage>
</organism>
<feature type="domain" description="Gfo/Idh/MocA-like oxidoreductase C-terminal" evidence="2">
    <location>
        <begin position="155"/>
        <end position="340"/>
    </location>
</feature>
<protein>
    <submittedName>
        <fullName evidence="3">Oxidoreductase-like protein family</fullName>
    </submittedName>
</protein>
<name>A0A6A5YX65_9PLEO</name>
<dbReference type="PANTHER" id="PTHR42840">
    <property type="entry name" value="NAD(P)-BINDING ROSSMANN-FOLD SUPERFAMILY PROTEIN-RELATED"/>
    <property type="match status" value="1"/>
</dbReference>
<dbReference type="SUPFAM" id="SSF55347">
    <property type="entry name" value="Glyceraldehyde-3-phosphate dehydrogenase-like, C-terminal domain"/>
    <property type="match status" value="1"/>
</dbReference>
<dbReference type="Gene3D" id="3.40.50.720">
    <property type="entry name" value="NAD(P)-binding Rossmann-like Domain"/>
    <property type="match status" value="1"/>
</dbReference>
<dbReference type="Gene3D" id="3.30.360.10">
    <property type="entry name" value="Dihydrodipicolinate Reductase, domain 2"/>
    <property type="match status" value="1"/>
</dbReference>
<dbReference type="GO" id="GO:0016491">
    <property type="term" value="F:oxidoreductase activity"/>
    <property type="evidence" value="ECO:0007669"/>
    <property type="project" value="TreeGrafter"/>
</dbReference>
<dbReference type="InterPro" id="IPR000683">
    <property type="entry name" value="Gfo/Idh/MocA-like_OxRdtase_N"/>
</dbReference>
<sequence>MAPLGIAIIGSGIFAKEEHLPAIQAVPDLLSLKAIYSRSTKSASSLAEGVSGADLYSEDSSEGKNYEALLKRDDVVGVIIALPILNQPDYIRKALTAGKHVFAEKPIAKDVATATDLLNWYNTTIKSKPNAPTFGIAENFRFLESFIHASQEVAKLGRILEFRTRVSNNVQPGGKYFETAWRKKPEYQGGFLLDGGVHFIAATRLLLGEAAAPVKTAAFTAQLREHLPPVDTLNATLQLVNGSSGTMMLSFGTTFSGSEYAVAAEKGVVTVSRGKVTVKTEDGKEDVQDFPDEGNGVKQEVKAWAEALAAGKPNPAQAPEEALKDLIVLEKSLRSGEQGGTPFELK</sequence>
<evidence type="ECO:0000313" key="4">
    <source>
        <dbReference type="Proteomes" id="UP000799770"/>
    </source>
</evidence>
<dbReference type="Proteomes" id="UP000799770">
    <property type="component" value="Unassembled WGS sequence"/>
</dbReference>
<proteinExistence type="predicted"/>
<dbReference type="Pfam" id="PF01408">
    <property type="entry name" value="GFO_IDH_MocA"/>
    <property type="match status" value="1"/>
</dbReference>
<dbReference type="GO" id="GO:0005737">
    <property type="term" value="C:cytoplasm"/>
    <property type="evidence" value="ECO:0007669"/>
    <property type="project" value="TreeGrafter"/>
</dbReference>
<accession>A0A6A5YX65</accession>
<evidence type="ECO:0000259" key="1">
    <source>
        <dbReference type="Pfam" id="PF01408"/>
    </source>
</evidence>
<dbReference type="GO" id="GO:0006740">
    <property type="term" value="P:NADPH regeneration"/>
    <property type="evidence" value="ECO:0007669"/>
    <property type="project" value="TreeGrafter"/>
</dbReference>
<dbReference type="SUPFAM" id="SSF51735">
    <property type="entry name" value="NAD(P)-binding Rossmann-fold domains"/>
    <property type="match status" value="1"/>
</dbReference>
<keyword evidence="4" id="KW-1185">Reference proteome</keyword>
<dbReference type="AlphaFoldDB" id="A0A6A5YX65"/>
<dbReference type="InterPro" id="IPR036291">
    <property type="entry name" value="NAD(P)-bd_dom_sf"/>
</dbReference>
<dbReference type="OrthoDB" id="64915at2759"/>
<feature type="domain" description="Gfo/Idh/MocA-like oxidoreductase N-terminal" evidence="1">
    <location>
        <begin position="5"/>
        <end position="119"/>
    </location>
</feature>
<dbReference type="Pfam" id="PF02894">
    <property type="entry name" value="GFO_IDH_MocA_C"/>
    <property type="match status" value="1"/>
</dbReference>
<dbReference type="GO" id="GO:0000166">
    <property type="term" value="F:nucleotide binding"/>
    <property type="evidence" value="ECO:0007669"/>
    <property type="project" value="InterPro"/>
</dbReference>
<dbReference type="InterPro" id="IPR004104">
    <property type="entry name" value="Gfo/Idh/MocA-like_OxRdtase_C"/>
</dbReference>